<name>A0A2W2HFE0_9ACTN</name>
<feature type="transmembrane region" description="Helical" evidence="1">
    <location>
        <begin position="59"/>
        <end position="80"/>
    </location>
</feature>
<accession>A0A2W2HFE0</accession>
<evidence type="ECO:0000313" key="3">
    <source>
        <dbReference type="Proteomes" id="UP000248544"/>
    </source>
</evidence>
<evidence type="ECO:0000256" key="1">
    <source>
        <dbReference type="SAM" id="Phobius"/>
    </source>
</evidence>
<dbReference type="EMBL" id="POUA01000077">
    <property type="protein sequence ID" value="PZG48288.1"/>
    <property type="molecule type" value="Genomic_DNA"/>
</dbReference>
<organism evidence="2 3">
    <name type="scientific">Spongiactinospora gelatinilytica</name>
    <dbReference type="NCBI Taxonomy" id="2666298"/>
    <lineage>
        <taxon>Bacteria</taxon>
        <taxon>Bacillati</taxon>
        <taxon>Actinomycetota</taxon>
        <taxon>Actinomycetes</taxon>
        <taxon>Streptosporangiales</taxon>
        <taxon>Streptosporangiaceae</taxon>
        <taxon>Spongiactinospora</taxon>
    </lineage>
</organism>
<keyword evidence="1" id="KW-1133">Transmembrane helix</keyword>
<gene>
    <name evidence="2" type="ORF">C1I98_12565</name>
</gene>
<keyword evidence="3" id="KW-1185">Reference proteome</keyword>
<dbReference type="AlphaFoldDB" id="A0A2W2HFE0"/>
<sequence>MRIQEWWHHRQAEAMQQDVAPSWYATRARRHALVGAHGVALALLWTAAVLWLFSMKGGGRVGTVLIVAGLVLAIPTISLLNLATRGTTALAEESLDERQLADRMRAMATAHRDTMIMLAIVGAGALVTGPIAGRERRCRSQASLSSPSPSA</sequence>
<evidence type="ECO:0000313" key="2">
    <source>
        <dbReference type="EMBL" id="PZG48288.1"/>
    </source>
</evidence>
<reference evidence="2 3" key="1">
    <citation type="submission" date="2018-01" db="EMBL/GenBank/DDBJ databases">
        <title>Draft genome sequence of Sphaerisporangium sp. 7K107.</title>
        <authorList>
            <person name="Sahin N."/>
            <person name="Saygin H."/>
            <person name="Ay H."/>
        </authorList>
    </citation>
    <scope>NUCLEOTIDE SEQUENCE [LARGE SCALE GENOMIC DNA]</scope>
    <source>
        <strain evidence="2 3">7K107</strain>
    </source>
</reference>
<keyword evidence="1" id="KW-0812">Transmembrane</keyword>
<feature type="transmembrane region" description="Helical" evidence="1">
    <location>
        <begin position="32"/>
        <end position="53"/>
    </location>
</feature>
<keyword evidence="1" id="KW-0472">Membrane</keyword>
<dbReference type="Proteomes" id="UP000248544">
    <property type="component" value="Unassembled WGS sequence"/>
</dbReference>
<proteinExistence type="predicted"/>
<protein>
    <submittedName>
        <fullName evidence="2">Uncharacterized protein</fullName>
    </submittedName>
</protein>
<feature type="transmembrane region" description="Helical" evidence="1">
    <location>
        <begin position="114"/>
        <end position="133"/>
    </location>
</feature>
<comment type="caution">
    <text evidence="2">The sequence shown here is derived from an EMBL/GenBank/DDBJ whole genome shotgun (WGS) entry which is preliminary data.</text>
</comment>